<evidence type="ECO:0000313" key="1">
    <source>
        <dbReference type="EMBL" id="AHA69036.1"/>
    </source>
</evidence>
<gene>
    <name evidence="1" type="ORF">Asd1617_06209</name>
</gene>
<name>A0A0A7A502_SHIDY</name>
<dbReference type="HOGENOM" id="CLU_2901780_0_0_6"/>
<evidence type="ECO:0000313" key="2">
    <source>
        <dbReference type="Proteomes" id="UP000031647"/>
    </source>
</evidence>
<dbReference type="AlphaFoldDB" id="A0A0A7A502"/>
<protein>
    <recommendedName>
        <fullName evidence="3">Transposase</fullName>
    </recommendedName>
</protein>
<organism evidence="1 2">
    <name type="scientific">Shigella dysenteriae 1617</name>
    <dbReference type="NCBI Taxonomy" id="754093"/>
    <lineage>
        <taxon>Bacteria</taxon>
        <taxon>Pseudomonadati</taxon>
        <taxon>Pseudomonadota</taxon>
        <taxon>Gammaproteobacteria</taxon>
        <taxon>Enterobacterales</taxon>
        <taxon>Enterobacteriaceae</taxon>
        <taxon>Shigella</taxon>
    </lineage>
</organism>
<accession>A0A0A7A502</accession>
<sequence length="62" mass="7013">MPFYFRKECPLNSGYLKLHNFRFQLSHCAGAWCIEPFLAAVTHCPKVPSGTDNREGPSLIES</sequence>
<geneLocation type="plasmid" evidence="1 2">
    <name>pSLG231</name>
</geneLocation>
<dbReference type="EMBL" id="CP006737">
    <property type="protein sequence ID" value="AHA69036.1"/>
    <property type="molecule type" value="Genomic_DNA"/>
</dbReference>
<dbReference type="KEGG" id="sdz:Asd1617_06209"/>
<reference evidence="1 2" key="1">
    <citation type="submission" date="2013-09" db="EMBL/GenBank/DDBJ databases">
        <title>Comparative genomics of Sd1617 to representative strains in evaluating its pathogenesis.</title>
        <authorList>
            <person name="Aksomboon Vongsawan A."/>
            <person name="Kapatral V."/>
            <person name="Vaisvil B."/>
            <person name="Serichantalergs O."/>
            <person name="Hale T.L."/>
            <person name="Mason C.J."/>
        </authorList>
    </citation>
    <scope>NUCLEOTIDE SEQUENCE [LARGE SCALE GENOMIC DNA]</scope>
    <source>
        <strain evidence="1 2">1617</strain>
        <plasmid evidence="1 2">pSLG231</plasmid>
    </source>
</reference>
<proteinExistence type="predicted"/>
<evidence type="ECO:0008006" key="3">
    <source>
        <dbReference type="Google" id="ProtNLM"/>
    </source>
</evidence>
<dbReference type="Proteomes" id="UP000031647">
    <property type="component" value="Plasmid pSLG231"/>
</dbReference>
<keyword evidence="1" id="KW-0614">Plasmid</keyword>